<dbReference type="PRINTS" id="PR00344">
    <property type="entry name" value="BCTRLSENSOR"/>
</dbReference>
<dbReference type="SMART" id="SM00387">
    <property type="entry name" value="HATPase_c"/>
    <property type="match status" value="1"/>
</dbReference>
<gene>
    <name evidence="8" type="ORF">QE417_001204</name>
</gene>
<dbReference type="PROSITE" id="PS50109">
    <property type="entry name" value="HIS_KIN"/>
    <property type="match status" value="1"/>
</dbReference>
<dbReference type="InterPro" id="IPR035965">
    <property type="entry name" value="PAS-like_dom_sf"/>
</dbReference>
<dbReference type="InterPro" id="IPR003594">
    <property type="entry name" value="HATPase_dom"/>
</dbReference>
<name>A0ABU3GQU4_9SPHI</name>
<dbReference type="InterPro" id="IPR036890">
    <property type="entry name" value="HATPase_C_sf"/>
</dbReference>
<dbReference type="InterPro" id="IPR001610">
    <property type="entry name" value="PAC"/>
</dbReference>
<dbReference type="EC" id="2.7.13.3" evidence="2"/>
<dbReference type="InterPro" id="IPR004358">
    <property type="entry name" value="Sig_transdc_His_kin-like_C"/>
</dbReference>
<dbReference type="Pfam" id="PF02518">
    <property type="entry name" value="HATPase_c"/>
    <property type="match status" value="1"/>
</dbReference>
<keyword evidence="3" id="KW-0597">Phosphoprotein</keyword>
<dbReference type="InterPro" id="IPR000700">
    <property type="entry name" value="PAS-assoc_C"/>
</dbReference>
<keyword evidence="9" id="KW-1185">Reference proteome</keyword>
<dbReference type="InterPro" id="IPR005467">
    <property type="entry name" value="His_kinase_dom"/>
</dbReference>
<dbReference type="SUPFAM" id="SSF55874">
    <property type="entry name" value="ATPase domain of HSP90 chaperone/DNA topoisomerase II/histidine kinase"/>
    <property type="match status" value="1"/>
</dbReference>
<comment type="catalytic activity">
    <reaction evidence="1">
        <text>ATP + protein L-histidine = ADP + protein N-phospho-L-histidine.</text>
        <dbReference type="EC" id="2.7.13.3"/>
    </reaction>
</comment>
<keyword evidence="5 8" id="KW-0418">Kinase</keyword>
<evidence type="ECO:0000256" key="3">
    <source>
        <dbReference type="ARBA" id="ARBA00022553"/>
    </source>
</evidence>
<accession>A0ABU3GQU4</accession>
<dbReference type="Pfam" id="PF08447">
    <property type="entry name" value="PAS_3"/>
    <property type="match status" value="1"/>
</dbReference>
<feature type="domain" description="Histidine kinase" evidence="6">
    <location>
        <begin position="98"/>
        <end position="311"/>
    </location>
</feature>
<evidence type="ECO:0000259" key="7">
    <source>
        <dbReference type="PROSITE" id="PS50113"/>
    </source>
</evidence>
<dbReference type="Proteomes" id="UP001258315">
    <property type="component" value="Unassembled WGS sequence"/>
</dbReference>
<evidence type="ECO:0000259" key="6">
    <source>
        <dbReference type="PROSITE" id="PS50109"/>
    </source>
</evidence>
<dbReference type="NCBIfam" id="TIGR00229">
    <property type="entry name" value="sensory_box"/>
    <property type="match status" value="1"/>
</dbReference>
<protein>
    <recommendedName>
        <fullName evidence="2">histidine kinase</fullName>
        <ecNumber evidence="2">2.7.13.3</ecNumber>
    </recommendedName>
</protein>
<dbReference type="SMART" id="SM00086">
    <property type="entry name" value="PAC"/>
    <property type="match status" value="1"/>
</dbReference>
<dbReference type="PROSITE" id="PS50113">
    <property type="entry name" value="PAC"/>
    <property type="match status" value="1"/>
</dbReference>
<dbReference type="InterPro" id="IPR052162">
    <property type="entry name" value="Sensor_kinase/Photoreceptor"/>
</dbReference>
<dbReference type="SUPFAM" id="SSF55785">
    <property type="entry name" value="PYP-like sensor domain (PAS domain)"/>
    <property type="match status" value="1"/>
</dbReference>
<proteinExistence type="predicted"/>
<dbReference type="Gene3D" id="3.30.450.20">
    <property type="entry name" value="PAS domain"/>
    <property type="match status" value="1"/>
</dbReference>
<dbReference type="InterPro" id="IPR000014">
    <property type="entry name" value="PAS"/>
</dbReference>
<dbReference type="CDD" id="cd00130">
    <property type="entry name" value="PAS"/>
    <property type="match status" value="1"/>
</dbReference>
<dbReference type="PANTHER" id="PTHR43304">
    <property type="entry name" value="PHYTOCHROME-LIKE PROTEIN CPH1"/>
    <property type="match status" value="1"/>
</dbReference>
<evidence type="ECO:0000256" key="5">
    <source>
        <dbReference type="ARBA" id="ARBA00022777"/>
    </source>
</evidence>
<dbReference type="InterPro" id="IPR013655">
    <property type="entry name" value="PAS_fold_3"/>
</dbReference>
<feature type="domain" description="PAC" evidence="7">
    <location>
        <begin position="31"/>
        <end position="84"/>
    </location>
</feature>
<reference evidence="9" key="1">
    <citation type="submission" date="2023-07" db="EMBL/GenBank/DDBJ databases">
        <title>Functional and genomic diversity of the sorghum phyllosphere microbiome.</title>
        <authorList>
            <person name="Shade A."/>
        </authorList>
    </citation>
    <scope>NUCLEOTIDE SEQUENCE [LARGE SCALE GENOMIC DNA]</scope>
    <source>
        <strain evidence="9">SORGH_AS_0422</strain>
    </source>
</reference>
<dbReference type="EMBL" id="JAVLVU010000001">
    <property type="protein sequence ID" value="MDT3402132.1"/>
    <property type="molecule type" value="Genomic_DNA"/>
</dbReference>
<evidence type="ECO:0000256" key="2">
    <source>
        <dbReference type="ARBA" id="ARBA00012438"/>
    </source>
</evidence>
<dbReference type="RefSeq" id="WP_311948314.1">
    <property type="nucleotide sequence ID" value="NZ_JAVLVU010000001.1"/>
</dbReference>
<dbReference type="Gene3D" id="3.30.565.10">
    <property type="entry name" value="Histidine kinase-like ATPase, C-terminal domain"/>
    <property type="match status" value="1"/>
</dbReference>
<evidence type="ECO:0000313" key="8">
    <source>
        <dbReference type="EMBL" id="MDT3402132.1"/>
    </source>
</evidence>
<keyword evidence="4" id="KW-0808">Transferase</keyword>
<sequence length="311" mass="36126">MSNWLNRVHADDKLNFEKEFEACFARKHDHYFCECRMQHKNGYWIWVEIRGRVIGWSDSKKVLRMLGTFADINERKTQEQERREVTKQLRFQNERLTNFAHIVSHNLLSHSGNMNMLLDVYTQEEDADEQRTLMNMMKINSINLYNTLRHLSEVVDIQSGRDKQVKQMYLKAEVLKVFETLSESIKEAKAFAEINIPNELEVNYPPAYLDSILLNLVSNCIKYRSPERLLQVTINAFKIGDDVQLIVADNGLGIDLNIHRVKLFGMYKTFHGNKNARGIGLFMIKNQIEVMGGTIDVDSEPGIGTTFSVKF</sequence>
<dbReference type="PANTHER" id="PTHR43304:SF1">
    <property type="entry name" value="PAC DOMAIN-CONTAINING PROTEIN"/>
    <property type="match status" value="1"/>
</dbReference>
<evidence type="ECO:0000256" key="4">
    <source>
        <dbReference type="ARBA" id="ARBA00022679"/>
    </source>
</evidence>
<evidence type="ECO:0000256" key="1">
    <source>
        <dbReference type="ARBA" id="ARBA00000085"/>
    </source>
</evidence>
<dbReference type="GO" id="GO:0016301">
    <property type="term" value="F:kinase activity"/>
    <property type="evidence" value="ECO:0007669"/>
    <property type="project" value="UniProtKB-KW"/>
</dbReference>
<organism evidence="8 9">
    <name type="scientific">Mucilaginibacter terrae</name>
    <dbReference type="NCBI Taxonomy" id="1955052"/>
    <lineage>
        <taxon>Bacteria</taxon>
        <taxon>Pseudomonadati</taxon>
        <taxon>Bacteroidota</taxon>
        <taxon>Sphingobacteriia</taxon>
        <taxon>Sphingobacteriales</taxon>
        <taxon>Sphingobacteriaceae</taxon>
        <taxon>Mucilaginibacter</taxon>
    </lineage>
</organism>
<comment type="caution">
    <text evidence="8">The sequence shown here is derived from an EMBL/GenBank/DDBJ whole genome shotgun (WGS) entry which is preliminary data.</text>
</comment>
<evidence type="ECO:0000313" key="9">
    <source>
        <dbReference type="Proteomes" id="UP001258315"/>
    </source>
</evidence>